<protein>
    <submittedName>
        <fullName evidence="1">Uncharacterized protein</fullName>
    </submittedName>
</protein>
<dbReference type="Proteomes" id="UP000272117">
    <property type="component" value="Unassembled WGS sequence"/>
</dbReference>
<gene>
    <name evidence="1" type="ORF">EFB08_23100</name>
</gene>
<evidence type="ECO:0000313" key="1">
    <source>
        <dbReference type="EMBL" id="RNI22023.1"/>
    </source>
</evidence>
<dbReference type="AlphaFoldDB" id="A0A3M9MAX5"/>
<comment type="caution">
    <text evidence="1">The sequence shown here is derived from an EMBL/GenBank/DDBJ whole genome shotgun (WGS) entry which is preliminary data.</text>
</comment>
<sequence>MKGREPYAAQINDSLQPCKEASLAVYRNTQKEKKLLTELEFKQAVIRELKGEQAAPIEAEKQVLFLFLANGDLGKAPSYPSSGNSP</sequence>
<evidence type="ECO:0000313" key="2">
    <source>
        <dbReference type="Proteomes" id="UP000272117"/>
    </source>
</evidence>
<keyword evidence="2" id="KW-1185">Reference proteome</keyword>
<accession>A0A3M9MAX5</accession>
<name>A0A3M9MAX5_9BACT</name>
<organism evidence="1 2">
    <name type="scientific">Rufibacter latericius</name>
    <dbReference type="NCBI Taxonomy" id="2487040"/>
    <lineage>
        <taxon>Bacteria</taxon>
        <taxon>Pseudomonadati</taxon>
        <taxon>Bacteroidota</taxon>
        <taxon>Cytophagia</taxon>
        <taxon>Cytophagales</taxon>
        <taxon>Hymenobacteraceae</taxon>
        <taxon>Rufibacter</taxon>
    </lineage>
</organism>
<reference evidence="1 2" key="1">
    <citation type="submission" date="2018-11" db="EMBL/GenBank/DDBJ databases">
        <title>Rufibacter latericius sp. nov., isolated from water in Baiyang Lake.</title>
        <authorList>
            <person name="Yang Y."/>
        </authorList>
    </citation>
    <scope>NUCLEOTIDE SEQUENCE [LARGE SCALE GENOMIC DNA]</scope>
    <source>
        <strain evidence="1 2">R-22-1c-1</strain>
    </source>
</reference>
<dbReference type="RefSeq" id="WP_123129347.1">
    <property type="nucleotide sequence ID" value="NZ_RJJD01000023.1"/>
</dbReference>
<proteinExistence type="predicted"/>
<dbReference type="EMBL" id="RJJD01000023">
    <property type="protein sequence ID" value="RNI22023.1"/>
    <property type="molecule type" value="Genomic_DNA"/>
</dbReference>